<dbReference type="SUPFAM" id="SSF55785">
    <property type="entry name" value="PYP-like sensor domain (PAS domain)"/>
    <property type="match status" value="1"/>
</dbReference>
<dbReference type="AlphaFoldDB" id="A0A1E8PM73"/>
<sequence length="453" mass="50162">MSSVINSTESEEYEALLQFLYMAPVGLVQISSDGTIIMLNPLSAQLLMPLSQDGELTNLFDALAPVAPDLQLQCSQFAASYGQICDATRLYLHADDAANGPQVLSLSMLKLDEERLMAVLNDITLQDRRERQLRKTDAWLNAIMTNIADYALVSLDKQGRIESWNESIARVTGHAPGVKGQPYAIFYPAGATTQEQQMERLREADENGWTLHEGARLRADGHEFWGSSMISPLPARIEENAEPCELSDEEPAYCMIIRDISDKRDVSENLRKAAYCDHLTGLSNRRAFFEAADLELLRRNNALRPLSLIMLDADHFKAINDQYGHPAGDAVLCHLAATMKSVCRQIDILARIGGEEFAVILPSVNLADVMAVAERLRKQVQLIPAMYEQHVIAYTISIGVAVMDDSVSGFDALMKRADQALYAAKRAGRNRVVCLDAEAAHFPAQQTGVGHEW</sequence>
<reference evidence="4 5" key="1">
    <citation type="submission" date="2016-10" db="EMBL/GenBank/DDBJ databases">
        <title>Updated version of Genome Assembly of Janthinobacterium lividum ERGS5:01.</title>
        <authorList>
            <person name="Kumar R."/>
            <person name="Acharya V."/>
            <person name="Singh D."/>
        </authorList>
    </citation>
    <scope>NUCLEOTIDE SEQUENCE [LARGE SCALE GENOMIC DNA]</scope>
    <source>
        <strain evidence="4 5">ERGS5:01</strain>
    </source>
</reference>
<dbReference type="NCBIfam" id="TIGR00254">
    <property type="entry name" value="GGDEF"/>
    <property type="match status" value="1"/>
</dbReference>
<organism evidence="4 5">
    <name type="scientific">Janthinobacterium lividum</name>
    <dbReference type="NCBI Taxonomy" id="29581"/>
    <lineage>
        <taxon>Bacteria</taxon>
        <taxon>Pseudomonadati</taxon>
        <taxon>Pseudomonadota</taxon>
        <taxon>Betaproteobacteria</taxon>
        <taxon>Burkholderiales</taxon>
        <taxon>Oxalobacteraceae</taxon>
        <taxon>Janthinobacterium</taxon>
    </lineage>
</organism>
<gene>
    <name evidence="4" type="ORF">BA896_016900</name>
</gene>
<dbReference type="Gene3D" id="3.30.70.270">
    <property type="match status" value="1"/>
</dbReference>
<dbReference type="NCBIfam" id="TIGR00229">
    <property type="entry name" value="sensory_box"/>
    <property type="match status" value="1"/>
</dbReference>
<evidence type="ECO:0000256" key="1">
    <source>
        <dbReference type="ARBA" id="ARBA00012528"/>
    </source>
</evidence>
<comment type="catalytic activity">
    <reaction evidence="2">
        <text>2 GTP = 3',3'-c-di-GMP + 2 diphosphate</text>
        <dbReference type="Rhea" id="RHEA:24898"/>
        <dbReference type="ChEBI" id="CHEBI:33019"/>
        <dbReference type="ChEBI" id="CHEBI:37565"/>
        <dbReference type="ChEBI" id="CHEBI:58805"/>
        <dbReference type="EC" id="2.7.7.65"/>
    </reaction>
</comment>
<dbReference type="CDD" id="cd01949">
    <property type="entry name" value="GGDEF"/>
    <property type="match status" value="1"/>
</dbReference>
<proteinExistence type="predicted"/>
<dbReference type="FunFam" id="3.30.70.270:FF:000001">
    <property type="entry name" value="Diguanylate cyclase domain protein"/>
    <property type="match status" value="1"/>
</dbReference>
<dbReference type="PROSITE" id="PS50887">
    <property type="entry name" value="GGDEF"/>
    <property type="match status" value="1"/>
</dbReference>
<dbReference type="GO" id="GO:1902201">
    <property type="term" value="P:negative regulation of bacterial-type flagellum-dependent cell motility"/>
    <property type="evidence" value="ECO:0007669"/>
    <property type="project" value="TreeGrafter"/>
</dbReference>
<evidence type="ECO:0000256" key="2">
    <source>
        <dbReference type="ARBA" id="ARBA00034247"/>
    </source>
</evidence>
<dbReference type="SUPFAM" id="SSF55073">
    <property type="entry name" value="Nucleotide cyclase"/>
    <property type="match status" value="1"/>
</dbReference>
<evidence type="ECO:0000313" key="5">
    <source>
        <dbReference type="Proteomes" id="UP000092634"/>
    </source>
</evidence>
<dbReference type="CDD" id="cd00130">
    <property type="entry name" value="PAS"/>
    <property type="match status" value="1"/>
</dbReference>
<dbReference type="InterPro" id="IPR050469">
    <property type="entry name" value="Diguanylate_Cyclase"/>
</dbReference>
<dbReference type="GO" id="GO:0005886">
    <property type="term" value="C:plasma membrane"/>
    <property type="evidence" value="ECO:0007669"/>
    <property type="project" value="TreeGrafter"/>
</dbReference>
<dbReference type="GO" id="GO:0043709">
    <property type="term" value="P:cell adhesion involved in single-species biofilm formation"/>
    <property type="evidence" value="ECO:0007669"/>
    <property type="project" value="TreeGrafter"/>
</dbReference>
<dbReference type="SMART" id="SM00267">
    <property type="entry name" value="GGDEF"/>
    <property type="match status" value="1"/>
</dbReference>
<dbReference type="InterPro" id="IPR035965">
    <property type="entry name" value="PAS-like_dom_sf"/>
</dbReference>
<dbReference type="GO" id="GO:0052621">
    <property type="term" value="F:diguanylate cyclase activity"/>
    <property type="evidence" value="ECO:0007669"/>
    <property type="project" value="UniProtKB-EC"/>
</dbReference>
<protein>
    <recommendedName>
        <fullName evidence="1">diguanylate cyclase</fullName>
        <ecNumber evidence="1">2.7.7.65</ecNumber>
    </recommendedName>
</protein>
<evidence type="ECO:0000313" key="4">
    <source>
        <dbReference type="EMBL" id="OFJ47423.1"/>
    </source>
</evidence>
<accession>A0A1E8PM73</accession>
<comment type="caution">
    <text evidence="4">The sequence shown here is derived from an EMBL/GenBank/DDBJ whole genome shotgun (WGS) entry which is preliminary data.</text>
</comment>
<dbReference type="PANTHER" id="PTHR45138:SF9">
    <property type="entry name" value="DIGUANYLATE CYCLASE DGCM-RELATED"/>
    <property type="match status" value="1"/>
</dbReference>
<feature type="domain" description="GGDEF" evidence="3">
    <location>
        <begin position="304"/>
        <end position="437"/>
    </location>
</feature>
<dbReference type="Proteomes" id="UP000092634">
    <property type="component" value="Unassembled WGS sequence"/>
</dbReference>
<dbReference type="PANTHER" id="PTHR45138">
    <property type="entry name" value="REGULATORY COMPONENTS OF SENSORY TRANSDUCTION SYSTEM"/>
    <property type="match status" value="1"/>
</dbReference>
<dbReference type="InterPro" id="IPR000160">
    <property type="entry name" value="GGDEF_dom"/>
</dbReference>
<dbReference type="InterPro" id="IPR029787">
    <property type="entry name" value="Nucleotide_cyclase"/>
</dbReference>
<dbReference type="Gene3D" id="3.30.450.20">
    <property type="entry name" value="PAS domain"/>
    <property type="match status" value="1"/>
</dbReference>
<dbReference type="EMBL" id="MAQB02000006">
    <property type="protein sequence ID" value="OFJ47423.1"/>
    <property type="molecule type" value="Genomic_DNA"/>
</dbReference>
<dbReference type="InterPro" id="IPR000014">
    <property type="entry name" value="PAS"/>
</dbReference>
<name>A0A1E8PM73_9BURK</name>
<dbReference type="EC" id="2.7.7.65" evidence="1"/>
<dbReference type="Pfam" id="PF00990">
    <property type="entry name" value="GGDEF"/>
    <property type="match status" value="1"/>
</dbReference>
<dbReference type="InterPro" id="IPR043128">
    <property type="entry name" value="Rev_trsase/Diguanyl_cyclase"/>
</dbReference>
<evidence type="ECO:0000259" key="3">
    <source>
        <dbReference type="PROSITE" id="PS50887"/>
    </source>
</evidence>